<name>K6VPD0_9MICO</name>
<feature type="transmembrane region" description="Helical" evidence="1">
    <location>
        <begin position="48"/>
        <end position="68"/>
    </location>
</feature>
<dbReference type="EMBL" id="BAGZ01000012">
    <property type="protein sequence ID" value="GAB78564.1"/>
    <property type="molecule type" value="Genomic_DNA"/>
</dbReference>
<proteinExistence type="predicted"/>
<sequence length="154" mass="16128">MRFVAADGIDDQAHIAKVMGFVFWAAAVGSLVGPNLAGIIGNHGSRGTYSYLVVGGTYLACGIIALGLSGEPPAGGARQGSVHDFKAGHCACSGTGCKDSAQKVRGIMELPGQHVADVPELAGIENLRMVARLHGLLPKNACSASDRRYRRRRR</sequence>
<dbReference type="STRING" id="100225.SAMN05421595_2843"/>
<dbReference type="SUPFAM" id="SSF103473">
    <property type="entry name" value="MFS general substrate transporter"/>
    <property type="match status" value="1"/>
</dbReference>
<dbReference type="Proteomes" id="UP000008495">
    <property type="component" value="Unassembled WGS sequence"/>
</dbReference>
<gene>
    <name evidence="2" type="ORF">AUCHE_12_00090</name>
</gene>
<keyword evidence="1" id="KW-0472">Membrane</keyword>
<dbReference type="InterPro" id="IPR036259">
    <property type="entry name" value="MFS_trans_sf"/>
</dbReference>
<dbReference type="AlphaFoldDB" id="K6VPD0"/>
<keyword evidence="1" id="KW-0812">Transmembrane</keyword>
<evidence type="ECO:0000313" key="2">
    <source>
        <dbReference type="EMBL" id="GAB78564.1"/>
    </source>
</evidence>
<reference evidence="2 3" key="1">
    <citation type="submission" date="2012-08" db="EMBL/GenBank/DDBJ databases">
        <title>Whole genome shotgun sequence of Austwickia chelonae NBRC 105200.</title>
        <authorList>
            <person name="Yoshida I."/>
            <person name="Hosoyama A."/>
            <person name="Tsuchikane K."/>
            <person name="Katsumata H."/>
            <person name="Ando Y."/>
            <person name="Ohji S."/>
            <person name="Hamada M."/>
            <person name="Tamura T."/>
            <person name="Yamazoe A."/>
            <person name="Yamazaki S."/>
            <person name="Fujita N."/>
        </authorList>
    </citation>
    <scope>NUCLEOTIDE SEQUENCE [LARGE SCALE GENOMIC DNA]</scope>
    <source>
        <strain evidence="2 3">NBRC 105200</strain>
    </source>
</reference>
<evidence type="ECO:0000313" key="3">
    <source>
        <dbReference type="Proteomes" id="UP000008495"/>
    </source>
</evidence>
<keyword evidence="1" id="KW-1133">Transmembrane helix</keyword>
<comment type="caution">
    <text evidence="2">The sequence shown here is derived from an EMBL/GenBank/DDBJ whole genome shotgun (WGS) entry which is preliminary data.</text>
</comment>
<accession>K6VPD0</accession>
<keyword evidence="3" id="KW-1185">Reference proteome</keyword>
<protein>
    <submittedName>
        <fullName evidence="2">Uncharacterized protein</fullName>
    </submittedName>
</protein>
<feature type="transmembrane region" description="Helical" evidence="1">
    <location>
        <begin position="21"/>
        <end position="42"/>
    </location>
</feature>
<organism evidence="2 3">
    <name type="scientific">Austwickia chelonae NBRC 105200</name>
    <dbReference type="NCBI Taxonomy" id="1184607"/>
    <lineage>
        <taxon>Bacteria</taxon>
        <taxon>Bacillati</taxon>
        <taxon>Actinomycetota</taxon>
        <taxon>Actinomycetes</taxon>
        <taxon>Micrococcales</taxon>
        <taxon>Dermatophilaceae</taxon>
        <taxon>Austwickia</taxon>
    </lineage>
</organism>
<evidence type="ECO:0000256" key="1">
    <source>
        <dbReference type="SAM" id="Phobius"/>
    </source>
</evidence>